<sequence length="193" mass="21769">MTITADDRIQIIDLMSGWTYRDTANWDMLRTLWHPDGTIKITWYEGPFGGFVDGSIRMAGSPFNTKHLIGTPVPKFNAKGDKAIVETSAMILGENMSLGLGCAVQNRFYDTVEKRDGLWKIVFRQAIYDMGTFTFPKGFVEIDQDALAKYPDEYAALAYLLEKSGFPVRGTFPTRFSDLEKAMRAEAEKWLAA</sequence>
<name>A0A2N3PUQ2_9PROT</name>
<evidence type="ECO:0000259" key="1">
    <source>
        <dbReference type="Pfam" id="PF13577"/>
    </source>
</evidence>
<proteinExistence type="predicted"/>
<dbReference type="Gene3D" id="3.10.450.50">
    <property type="match status" value="1"/>
</dbReference>
<feature type="domain" description="SnoaL-like" evidence="1">
    <location>
        <begin position="5"/>
        <end position="124"/>
    </location>
</feature>
<dbReference type="Pfam" id="PF13577">
    <property type="entry name" value="SnoaL_4"/>
    <property type="match status" value="1"/>
</dbReference>
<organism evidence="2 3">
    <name type="scientific">Telmatospirillum siberiense</name>
    <dbReference type="NCBI Taxonomy" id="382514"/>
    <lineage>
        <taxon>Bacteria</taxon>
        <taxon>Pseudomonadati</taxon>
        <taxon>Pseudomonadota</taxon>
        <taxon>Alphaproteobacteria</taxon>
        <taxon>Rhodospirillales</taxon>
        <taxon>Rhodospirillaceae</taxon>
        <taxon>Telmatospirillum</taxon>
    </lineage>
</organism>
<dbReference type="AlphaFoldDB" id="A0A2N3PUQ2"/>
<evidence type="ECO:0000313" key="3">
    <source>
        <dbReference type="Proteomes" id="UP000233293"/>
    </source>
</evidence>
<dbReference type="InterPro" id="IPR037401">
    <property type="entry name" value="SnoaL-like"/>
</dbReference>
<dbReference type="Proteomes" id="UP000233293">
    <property type="component" value="Unassembled WGS sequence"/>
</dbReference>
<gene>
    <name evidence="2" type="ORF">CWS72_13570</name>
</gene>
<keyword evidence="3" id="KW-1185">Reference proteome</keyword>
<reference evidence="3" key="1">
    <citation type="submission" date="2017-12" db="EMBL/GenBank/DDBJ databases">
        <title>Draft genome sequence of Telmatospirillum siberiense 26-4b1T, an acidotolerant peatland alphaproteobacterium potentially involved in sulfur cycling.</title>
        <authorList>
            <person name="Hausmann B."/>
            <person name="Pjevac P."/>
            <person name="Schreck K."/>
            <person name="Herbold C.W."/>
            <person name="Daims H."/>
            <person name="Wagner M."/>
            <person name="Pester M."/>
            <person name="Loy A."/>
        </authorList>
    </citation>
    <scope>NUCLEOTIDE SEQUENCE [LARGE SCALE GENOMIC DNA]</scope>
    <source>
        <strain evidence="3">26-4b1</strain>
    </source>
</reference>
<evidence type="ECO:0000313" key="2">
    <source>
        <dbReference type="EMBL" id="PKU24118.1"/>
    </source>
</evidence>
<dbReference type="RefSeq" id="WP_101251149.1">
    <property type="nucleotide sequence ID" value="NZ_PIUM01000014.1"/>
</dbReference>
<accession>A0A2N3PUQ2</accession>
<comment type="caution">
    <text evidence="2">The sequence shown here is derived from an EMBL/GenBank/DDBJ whole genome shotgun (WGS) entry which is preliminary data.</text>
</comment>
<dbReference type="SUPFAM" id="SSF54427">
    <property type="entry name" value="NTF2-like"/>
    <property type="match status" value="1"/>
</dbReference>
<dbReference type="EMBL" id="PIUM01000014">
    <property type="protein sequence ID" value="PKU24118.1"/>
    <property type="molecule type" value="Genomic_DNA"/>
</dbReference>
<protein>
    <submittedName>
        <fullName evidence="2">Nuclear transport factor 2 family protein</fullName>
    </submittedName>
</protein>
<dbReference type="OrthoDB" id="581683at2"/>
<dbReference type="InterPro" id="IPR032710">
    <property type="entry name" value="NTF2-like_dom_sf"/>
</dbReference>